<proteinExistence type="predicted"/>
<protein>
    <submittedName>
        <fullName evidence="1">Uncharacterized protein</fullName>
    </submittedName>
</protein>
<name>A0A7C8P7B8_ORBOL</name>
<accession>A0A7C8P7B8</accession>
<sequence length="114" mass="12732">MTHHHICRPEHESRRVEERILKLRALQSFHRSIQFGYHTGGSKQASKQHQNGCSYFRRPQRTTNANEVLIYHIISSGILAGSPSCLPLPCLAAISAAQRGSEDQARIIACTILA</sequence>
<organism evidence="1 2">
    <name type="scientific">Orbilia oligospora</name>
    <name type="common">Nematode-trapping fungus</name>
    <name type="synonym">Arthrobotrys oligospora</name>
    <dbReference type="NCBI Taxonomy" id="2813651"/>
    <lineage>
        <taxon>Eukaryota</taxon>
        <taxon>Fungi</taxon>
        <taxon>Dikarya</taxon>
        <taxon>Ascomycota</taxon>
        <taxon>Pezizomycotina</taxon>
        <taxon>Orbiliomycetes</taxon>
        <taxon>Orbiliales</taxon>
        <taxon>Orbiliaceae</taxon>
        <taxon>Orbilia</taxon>
    </lineage>
</organism>
<dbReference type="Proteomes" id="UP000297595">
    <property type="component" value="Unassembled WGS sequence"/>
</dbReference>
<comment type="caution">
    <text evidence="1">The sequence shown here is derived from an EMBL/GenBank/DDBJ whole genome shotgun (WGS) entry which is preliminary data.</text>
</comment>
<gene>
    <name evidence="1" type="ORF">EYR41_010844</name>
</gene>
<evidence type="ECO:0000313" key="1">
    <source>
        <dbReference type="EMBL" id="TGJ64811.1"/>
    </source>
</evidence>
<reference evidence="1 2" key="1">
    <citation type="submission" date="2019-03" db="EMBL/GenBank/DDBJ databases">
        <title>Nematode-trapping fungi genome.</title>
        <authorList>
            <person name="Vidal-Diez De Ulzurrun G."/>
        </authorList>
    </citation>
    <scope>NUCLEOTIDE SEQUENCE [LARGE SCALE GENOMIC DNA]</scope>
    <source>
        <strain evidence="1 2">TWF154</strain>
    </source>
</reference>
<evidence type="ECO:0000313" key="2">
    <source>
        <dbReference type="Proteomes" id="UP000297595"/>
    </source>
</evidence>
<dbReference type="EMBL" id="SOZJ01000007">
    <property type="protein sequence ID" value="TGJ64811.1"/>
    <property type="molecule type" value="Genomic_DNA"/>
</dbReference>
<dbReference type="AlphaFoldDB" id="A0A7C8P7B8"/>